<keyword evidence="1" id="KW-0489">Methyltransferase</keyword>
<protein>
    <submittedName>
        <fullName evidence="1">Methyltransferase domain-containing protein</fullName>
    </submittedName>
</protein>
<dbReference type="Proteomes" id="UP000199227">
    <property type="component" value="Unassembled WGS sequence"/>
</dbReference>
<dbReference type="OrthoDB" id="7342932at2"/>
<dbReference type="CDD" id="cd02440">
    <property type="entry name" value="AdoMet_MTases"/>
    <property type="match status" value="1"/>
</dbReference>
<proteinExistence type="predicted"/>
<reference evidence="1 2" key="1">
    <citation type="submission" date="2016-10" db="EMBL/GenBank/DDBJ databases">
        <authorList>
            <person name="de Groot N.N."/>
        </authorList>
    </citation>
    <scope>NUCLEOTIDE SEQUENCE [LARGE SCALE GENOMIC DNA]</scope>
    <source>
        <strain evidence="1 2">EP1-55-1</strain>
    </source>
</reference>
<dbReference type="RefSeq" id="WP_092909999.1">
    <property type="nucleotide sequence ID" value="NZ_CP136592.1"/>
</dbReference>
<sequence>MLECPLCKAVNLKKVYINKNMPFGIFLKNEVIDLEISFCNNCGFVFQNSAYTDEYDKKVEKLYSSYDINRQYNFPKRDFYSQKALEFIEEFIKDEIDYNVLEIGSNRGDLLYLLKEKFQKINVLGCEPTKFQDLKVLTIQNFFSADLFCVKFDLIILRHTLEHIKYPKNFLEDVKKVLKDDGKIYIEVPNLLNSLNNKIEDFTPDHVNYFYLNTLTSSVSNLRLEKFCDNPFLYTIFSKQGNLNYKKNNKEDIINQFKEFQKSIDNITMELNKYKRVIFYGVGNYYLWIYNRFKNLLEKKELYFMDDFVKKDTILNLPKIKEYNSNDLIILCSSNRKIQEKMAKNLSNVNILKPYSGIFHV</sequence>
<dbReference type="SUPFAM" id="SSF53335">
    <property type="entry name" value="S-adenosyl-L-methionine-dependent methyltransferases"/>
    <property type="match status" value="1"/>
</dbReference>
<accession>A0A1I5L2X6</accession>
<dbReference type="STRING" id="223786.SAMN05216234_10216"/>
<name>A0A1I5L2X6_9BACT</name>
<dbReference type="EMBL" id="FOXB01000002">
    <property type="protein sequence ID" value="SFO91689.1"/>
    <property type="molecule type" value="Genomic_DNA"/>
</dbReference>
<dbReference type="GO" id="GO:0008168">
    <property type="term" value="F:methyltransferase activity"/>
    <property type="evidence" value="ECO:0007669"/>
    <property type="project" value="UniProtKB-KW"/>
</dbReference>
<keyword evidence="2" id="KW-1185">Reference proteome</keyword>
<dbReference type="Pfam" id="PF13489">
    <property type="entry name" value="Methyltransf_23"/>
    <property type="match status" value="1"/>
</dbReference>
<organism evidence="1 2">
    <name type="scientific">Hydrogenimonas thermophila</name>
    <dbReference type="NCBI Taxonomy" id="223786"/>
    <lineage>
        <taxon>Bacteria</taxon>
        <taxon>Pseudomonadati</taxon>
        <taxon>Campylobacterota</taxon>
        <taxon>Epsilonproteobacteria</taxon>
        <taxon>Campylobacterales</taxon>
        <taxon>Hydrogenimonadaceae</taxon>
        <taxon>Hydrogenimonas</taxon>
    </lineage>
</organism>
<dbReference type="GO" id="GO:0032259">
    <property type="term" value="P:methylation"/>
    <property type="evidence" value="ECO:0007669"/>
    <property type="project" value="UniProtKB-KW"/>
</dbReference>
<dbReference type="Gene3D" id="3.40.50.150">
    <property type="entry name" value="Vaccinia Virus protein VP39"/>
    <property type="match status" value="1"/>
</dbReference>
<keyword evidence="1" id="KW-0808">Transferase</keyword>
<evidence type="ECO:0000313" key="2">
    <source>
        <dbReference type="Proteomes" id="UP000199227"/>
    </source>
</evidence>
<dbReference type="AlphaFoldDB" id="A0A1I5L2X6"/>
<dbReference type="InterPro" id="IPR029063">
    <property type="entry name" value="SAM-dependent_MTases_sf"/>
</dbReference>
<gene>
    <name evidence="1" type="ORF">SAMN05216234_10216</name>
</gene>
<evidence type="ECO:0000313" key="1">
    <source>
        <dbReference type="EMBL" id="SFO91689.1"/>
    </source>
</evidence>